<dbReference type="GO" id="GO:0016757">
    <property type="term" value="F:glycosyltransferase activity"/>
    <property type="evidence" value="ECO:0007669"/>
    <property type="project" value="UniProtKB-KW"/>
</dbReference>
<feature type="transmembrane region" description="Helical" evidence="8">
    <location>
        <begin position="313"/>
        <end position="332"/>
    </location>
</feature>
<evidence type="ECO:0000256" key="8">
    <source>
        <dbReference type="SAM" id="Phobius"/>
    </source>
</evidence>
<evidence type="ECO:0000256" key="2">
    <source>
        <dbReference type="ARBA" id="ARBA00022475"/>
    </source>
</evidence>
<dbReference type="GO" id="GO:0009103">
    <property type="term" value="P:lipopolysaccharide biosynthetic process"/>
    <property type="evidence" value="ECO:0007669"/>
    <property type="project" value="TreeGrafter"/>
</dbReference>
<evidence type="ECO:0000256" key="7">
    <source>
        <dbReference type="PIRSR" id="PIRSR600715-1"/>
    </source>
</evidence>
<dbReference type="GO" id="GO:0046872">
    <property type="term" value="F:metal ion binding"/>
    <property type="evidence" value="ECO:0007669"/>
    <property type="project" value="UniProtKB-KW"/>
</dbReference>
<dbReference type="Pfam" id="PF00953">
    <property type="entry name" value="Glycos_transf_4"/>
    <property type="match status" value="1"/>
</dbReference>
<evidence type="ECO:0000256" key="6">
    <source>
        <dbReference type="ARBA" id="ARBA00023136"/>
    </source>
</evidence>
<dbReference type="RefSeq" id="WP_310355741.1">
    <property type="nucleotide sequence ID" value="NZ_JAVDVC010000001.1"/>
</dbReference>
<comment type="caution">
    <text evidence="9">The sequence shown here is derived from an EMBL/GenBank/DDBJ whole genome shotgun (WGS) entry which is preliminary data.</text>
</comment>
<evidence type="ECO:0000313" key="9">
    <source>
        <dbReference type="EMBL" id="MDR6956356.1"/>
    </source>
</evidence>
<reference evidence="9" key="1">
    <citation type="submission" date="2023-07" db="EMBL/GenBank/DDBJ databases">
        <title>Sorghum-associated microbial communities from plants grown in Nebraska, USA.</title>
        <authorList>
            <person name="Schachtman D."/>
        </authorList>
    </citation>
    <scope>NUCLEOTIDE SEQUENCE</scope>
    <source>
        <strain evidence="9">3432</strain>
    </source>
</reference>
<comment type="cofactor">
    <cofactor evidence="7">
        <name>Mg(2+)</name>
        <dbReference type="ChEBI" id="CHEBI:18420"/>
    </cofactor>
</comment>
<dbReference type="PANTHER" id="PTHR22926:SF3">
    <property type="entry name" value="UNDECAPRENYL-PHOSPHATE ALPHA-N-ACETYLGLUCOSAMINYL 1-PHOSPHATE TRANSFERASE"/>
    <property type="match status" value="1"/>
</dbReference>
<feature type="transmembrane region" description="Helical" evidence="8">
    <location>
        <begin position="182"/>
        <end position="200"/>
    </location>
</feature>
<accession>A0AAW8M3H4</accession>
<sequence length="337" mass="37044">MNIWLYLTATTTLSLVLTAGLRRYAIKKNIIDIPNSRSSHIVPTPRGGGVAIVISFVVANSLLFLFESINLSDYLTIMGAGILVSGIGFIDDHRHVSARWRLLAHFIAALWVLFCLDGGPTISVFGLAVNSVYLSSVFAFLYLVWMINLYNFMDGIDALASVQAITVTLSMSYLYWISGLDSLIWIPLILAAAVTGFLCFNFPPARIFMGDAGSGFIGLILAILSLQGGMVTPEIFWGWLIMMGVFIVDATYTLFRRFLNGAKIYEAHRSHAYQSASRLHNSHGKVTSFVAMVNLAWLFPLAALVVVTELDGSLILVVAYIPLIAMAHRYHAGRLGR</sequence>
<dbReference type="AlphaFoldDB" id="A0AAW8M3H4"/>
<name>A0AAW8M3H4_9PSED</name>
<feature type="transmembrane region" description="Helical" evidence="8">
    <location>
        <begin position="132"/>
        <end position="151"/>
    </location>
</feature>
<feature type="transmembrane region" description="Helical" evidence="8">
    <location>
        <begin position="286"/>
        <end position="307"/>
    </location>
</feature>
<evidence type="ECO:0000256" key="1">
    <source>
        <dbReference type="ARBA" id="ARBA00004651"/>
    </source>
</evidence>
<dbReference type="EMBL" id="JAVDVC010000001">
    <property type="protein sequence ID" value="MDR6956356.1"/>
    <property type="molecule type" value="Genomic_DNA"/>
</dbReference>
<protein>
    <submittedName>
        <fullName evidence="9">Fuc2NAc and GlcNAc transferase</fullName>
        <ecNumber evidence="9">2.4.1.-</ecNumber>
    </submittedName>
</protein>
<feature type="transmembrane region" description="Helical" evidence="8">
    <location>
        <begin position="6"/>
        <end position="26"/>
    </location>
</feature>
<dbReference type="GO" id="GO:0016780">
    <property type="term" value="F:phosphotransferase activity, for other substituted phosphate groups"/>
    <property type="evidence" value="ECO:0007669"/>
    <property type="project" value="InterPro"/>
</dbReference>
<evidence type="ECO:0000256" key="3">
    <source>
        <dbReference type="ARBA" id="ARBA00022679"/>
    </source>
</evidence>
<keyword evidence="6 8" id="KW-0472">Membrane</keyword>
<feature type="transmembrane region" description="Helical" evidence="8">
    <location>
        <begin position="102"/>
        <end position="126"/>
    </location>
</feature>
<evidence type="ECO:0000313" key="10">
    <source>
        <dbReference type="Proteomes" id="UP001252613"/>
    </source>
</evidence>
<dbReference type="EC" id="2.4.1.-" evidence="9"/>
<dbReference type="GO" id="GO:0071555">
    <property type="term" value="P:cell wall organization"/>
    <property type="evidence" value="ECO:0007669"/>
    <property type="project" value="TreeGrafter"/>
</dbReference>
<gene>
    <name evidence="9" type="ORF">J2W43_000319</name>
</gene>
<keyword evidence="4 8" id="KW-0812">Transmembrane</keyword>
<keyword evidence="9" id="KW-0328">Glycosyltransferase</keyword>
<dbReference type="Proteomes" id="UP001252613">
    <property type="component" value="Unassembled WGS sequence"/>
</dbReference>
<feature type="transmembrane region" description="Helical" evidence="8">
    <location>
        <begin position="236"/>
        <end position="255"/>
    </location>
</feature>
<keyword evidence="3 9" id="KW-0808">Transferase</keyword>
<dbReference type="InterPro" id="IPR000715">
    <property type="entry name" value="Glycosyl_transferase_4"/>
</dbReference>
<evidence type="ECO:0000256" key="5">
    <source>
        <dbReference type="ARBA" id="ARBA00022989"/>
    </source>
</evidence>
<dbReference type="GO" id="GO:0005886">
    <property type="term" value="C:plasma membrane"/>
    <property type="evidence" value="ECO:0007669"/>
    <property type="project" value="UniProtKB-SubCell"/>
</dbReference>
<organism evidence="9 10">
    <name type="scientific">Pseudomonas brassicacearum</name>
    <dbReference type="NCBI Taxonomy" id="930166"/>
    <lineage>
        <taxon>Bacteria</taxon>
        <taxon>Pseudomonadati</taxon>
        <taxon>Pseudomonadota</taxon>
        <taxon>Gammaproteobacteria</taxon>
        <taxon>Pseudomonadales</taxon>
        <taxon>Pseudomonadaceae</taxon>
        <taxon>Pseudomonas</taxon>
    </lineage>
</organism>
<dbReference type="GO" id="GO:0044038">
    <property type="term" value="P:cell wall macromolecule biosynthetic process"/>
    <property type="evidence" value="ECO:0007669"/>
    <property type="project" value="TreeGrafter"/>
</dbReference>
<feature type="binding site" evidence="7">
    <location>
        <position position="151"/>
    </location>
    <ligand>
        <name>Mg(2+)</name>
        <dbReference type="ChEBI" id="CHEBI:18420"/>
    </ligand>
</feature>
<evidence type="ECO:0000256" key="4">
    <source>
        <dbReference type="ARBA" id="ARBA00022692"/>
    </source>
</evidence>
<feature type="transmembrane region" description="Helical" evidence="8">
    <location>
        <begin position="158"/>
        <end position="176"/>
    </location>
</feature>
<keyword evidence="5 8" id="KW-1133">Transmembrane helix</keyword>
<keyword evidence="7" id="KW-0460">Magnesium</keyword>
<proteinExistence type="predicted"/>
<dbReference type="CDD" id="cd06854">
    <property type="entry name" value="GT_WbpL_WbcO_like"/>
    <property type="match status" value="1"/>
</dbReference>
<comment type="subcellular location">
    <subcellularLocation>
        <location evidence="1">Cell membrane</location>
        <topology evidence="1">Multi-pass membrane protein</topology>
    </subcellularLocation>
</comment>
<feature type="binding site" evidence="7">
    <location>
        <position position="211"/>
    </location>
    <ligand>
        <name>Mg(2+)</name>
        <dbReference type="ChEBI" id="CHEBI:18420"/>
    </ligand>
</feature>
<feature type="transmembrane region" description="Helical" evidence="8">
    <location>
        <begin position="212"/>
        <end position="230"/>
    </location>
</feature>
<dbReference type="PANTHER" id="PTHR22926">
    <property type="entry name" value="PHOSPHO-N-ACETYLMURAMOYL-PENTAPEPTIDE-TRANSFERASE"/>
    <property type="match status" value="1"/>
</dbReference>
<keyword evidence="2" id="KW-1003">Cell membrane</keyword>
<feature type="transmembrane region" description="Helical" evidence="8">
    <location>
        <begin position="72"/>
        <end position="90"/>
    </location>
</feature>
<keyword evidence="7" id="KW-0479">Metal-binding</keyword>
<feature type="transmembrane region" description="Helical" evidence="8">
    <location>
        <begin position="47"/>
        <end position="66"/>
    </location>
</feature>